<name>A0A0K9XAY6_9ACTN</name>
<dbReference type="Pfam" id="PF01425">
    <property type="entry name" value="Amidase"/>
    <property type="match status" value="1"/>
</dbReference>
<proteinExistence type="predicted"/>
<accession>A0A0K9XAY6</accession>
<dbReference type="GO" id="GO:0003824">
    <property type="term" value="F:catalytic activity"/>
    <property type="evidence" value="ECO:0007669"/>
    <property type="project" value="InterPro"/>
</dbReference>
<dbReference type="AlphaFoldDB" id="A0A0K9XAY6"/>
<dbReference type="Proteomes" id="UP000037288">
    <property type="component" value="Unassembled WGS sequence"/>
</dbReference>
<evidence type="ECO:0000313" key="3">
    <source>
        <dbReference type="Proteomes" id="UP000037288"/>
    </source>
</evidence>
<dbReference type="PANTHER" id="PTHR11895">
    <property type="entry name" value="TRANSAMIDASE"/>
    <property type="match status" value="1"/>
</dbReference>
<dbReference type="RefSeq" id="WP_049718789.1">
    <property type="nucleotide sequence ID" value="NZ_LFXA01000017.1"/>
</dbReference>
<dbReference type="OrthoDB" id="182039at2"/>
<sequence>MSTIPDASAVPAPADALAAYAAQAAWPSASAARELPELLRIPLPERVALRRSGDLEADTWRTEEQEWSDHADARYRATVQRRPLGDAAAPVRVGVKDTVDVAGFATRLGLRHHRHHPRASAPVVAGLPGELAETTAKVVSTELNLGVGSGCVNPYAPHIDPGGSSTGAAVAVAANICDIALGTDVLGSVRWPAGQCGTVGLRMTHDSALLDGVFPLSPPMDALGWVTRTVADLAYLWPRLGLDRLGTQHAPVPGTRRIGVVTDAFGPYGTAGAEMRGAVEIARAHFEAAGHGATDVRIDALWALRGPAWELCARQAWDAYRLWQQWTAPRLDDTTLASLEVGARVGDDRYAWILSELEGCRRTVGSAFDAAGVDAWLLPLDPCPPPDVATVIARGSTIPTPEDDDYEQRVAYTPIASVAGLPALTLPVARDGRGAPLSVQLVGRPGTEATLVELAGDLADQVGDLGFLPS</sequence>
<comment type="caution">
    <text evidence="2">The sequence shown here is derived from an EMBL/GenBank/DDBJ whole genome shotgun (WGS) entry which is preliminary data.</text>
</comment>
<dbReference type="InterPro" id="IPR000120">
    <property type="entry name" value="Amidase"/>
</dbReference>
<keyword evidence="3" id="KW-1185">Reference proteome</keyword>
<dbReference type="STRING" id="1678637.AC230_26660"/>
<evidence type="ECO:0000259" key="1">
    <source>
        <dbReference type="Pfam" id="PF01425"/>
    </source>
</evidence>
<dbReference type="Gene3D" id="3.90.1300.10">
    <property type="entry name" value="Amidase signature (AS) domain"/>
    <property type="match status" value="1"/>
</dbReference>
<dbReference type="PATRIC" id="fig|1678637.3.peg.5695"/>
<dbReference type="InterPro" id="IPR036928">
    <property type="entry name" value="AS_sf"/>
</dbReference>
<protein>
    <submittedName>
        <fullName evidence="2">Amidase</fullName>
    </submittedName>
</protein>
<evidence type="ECO:0000313" key="2">
    <source>
        <dbReference type="EMBL" id="KNB50251.1"/>
    </source>
</evidence>
<organism evidence="2 3">
    <name type="scientific">Streptomyces caatingaensis</name>
    <dbReference type="NCBI Taxonomy" id="1678637"/>
    <lineage>
        <taxon>Bacteria</taxon>
        <taxon>Bacillati</taxon>
        <taxon>Actinomycetota</taxon>
        <taxon>Actinomycetes</taxon>
        <taxon>Kitasatosporales</taxon>
        <taxon>Streptomycetaceae</taxon>
        <taxon>Streptomyces</taxon>
    </lineage>
</organism>
<dbReference type="InterPro" id="IPR023631">
    <property type="entry name" value="Amidase_dom"/>
</dbReference>
<reference evidence="3" key="1">
    <citation type="submission" date="2015-07" db="EMBL/GenBank/DDBJ databases">
        <title>Draft genome sequence of Streptomyces sp. CMAA 1322, a bacterium isolated from Caatinga biome, from dry forest semiarid of Brazil.</title>
        <authorList>
            <person name="Santos S.N."/>
            <person name="Gacesa R."/>
            <person name="Taketani R.G."/>
            <person name="Long P.F."/>
            <person name="Melo I.S."/>
        </authorList>
    </citation>
    <scope>NUCLEOTIDE SEQUENCE [LARGE SCALE GENOMIC DNA]</scope>
    <source>
        <strain evidence="3">CMAA 1322</strain>
    </source>
</reference>
<feature type="domain" description="Amidase" evidence="1">
    <location>
        <begin position="91"/>
        <end position="451"/>
    </location>
</feature>
<gene>
    <name evidence="2" type="ORF">AC230_26660</name>
</gene>
<dbReference type="EMBL" id="LFXA01000017">
    <property type="protein sequence ID" value="KNB50251.1"/>
    <property type="molecule type" value="Genomic_DNA"/>
</dbReference>
<dbReference type="PANTHER" id="PTHR11895:SF67">
    <property type="entry name" value="AMIDASE DOMAIN-CONTAINING PROTEIN"/>
    <property type="match status" value="1"/>
</dbReference>
<dbReference type="SUPFAM" id="SSF75304">
    <property type="entry name" value="Amidase signature (AS) enzymes"/>
    <property type="match status" value="1"/>
</dbReference>